<evidence type="ECO:0000256" key="8">
    <source>
        <dbReference type="PIRSR" id="PIRSR601310-3"/>
    </source>
</evidence>
<dbReference type="Pfam" id="PF11969">
    <property type="entry name" value="DcpS_C"/>
    <property type="match status" value="1"/>
</dbReference>
<dbReference type="PRINTS" id="PR00332">
    <property type="entry name" value="HISTRIAD"/>
</dbReference>
<dbReference type="Gene3D" id="3.30.428.10">
    <property type="entry name" value="HIT-like"/>
    <property type="match status" value="1"/>
</dbReference>
<evidence type="ECO:0000256" key="9">
    <source>
        <dbReference type="PROSITE-ProRule" id="PRU00464"/>
    </source>
</evidence>
<dbReference type="EMBL" id="HBUF01377359">
    <property type="protein sequence ID" value="CAG6728898.1"/>
    <property type="molecule type" value="Transcribed_RNA"/>
</dbReference>
<dbReference type="EMBL" id="HBUF01024260">
    <property type="protein sequence ID" value="CAG6612313.1"/>
    <property type="molecule type" value="Transcribed_RNA"/>
</dbReference>
<evidence type="ECO:0000256" key="5">
    <source>
        <dbReference type="ARBA" id="ARBA00039802"/>
    </source>
</evidence>
<dbReference type="InterPro" id="IPR011146">
    <property type="entry name" value="HIT-like"/>
</dbReference>
<evidence type="ECO:0000256" key="4">
    <source>
        <dbReference type="ARBA" id="ARBA00025764"/>
    </source>
</evidence>
<proteinExistence type="inferred from homology"/>
<evidence type="ECO:0000259" key="10">
    <source>
        <dbReference type="PROSITE" id="PS51084"/>
    </source>
</evidence>
<feature type="short sequence motif" description="Histidine triad motif" evidence="8 9">
    <location>
        <begin position="145"/>
        <end position="149"/>
    </location>
</feature>
<reference evidence="11" key="1">
    <citation type="submission" date="2021-05" db="EMBL/GenBank/DDBJ databases">
        <authorList>
            <person name="Alioto T."/>
            <person name="Alioto T."/>
            <person name="Gomez Garrido J."/>
        </authorList>
    </citation>
    <scope>NUCLEOTIDE SEQUENCE</scope>
</reference>
<comment type="similarity">
    <text evidence="4">Belongs to the HINT family.</text>
</comment>
<sequence length="182" mass="20570">MNRLIVRQSVLSHYVVVPLFLRLMASSSETVVDSPKTTLDSTDSSFVSSCIFCKIAANGGQTTNTSILYQDDEIVAFPDIKPAAKHHTLIIPKQHILNAKVLTSEHKALVQKMLDTGKRLMQEQGIPLDDVRYGFHWPPFYSIGHLHLHVIAPVSEMSFLSKLVFKPNTWWFVTSDYVMSRL</sequence>
<dbReference type="EMBL" id="HBUF01377361">
    <property type="protein sequence ID" value="CAG6728900.1"/>
    <property type="molecule type" value="Transcribed_RNA"/>
</dbReference>
<dbReference type="EMBL" id="HBUF01024258">
    <property type="protein sequence ID" value="CAG6612312.1"/>
    <property type="molecule type" value="Transcribed_RNA"/>
</dbReference>
<organism evidence="11">
    <name type="scientific">Cacopsylla melanoneura</name>
    <dbReference type="NCBI Taxonomy" id="428564"/>
    <lineage>
        <taxon>Eukaryota</taxon>
        <taxon>Metazoa</taxon>
        <taxon>Ecdysozoa</taxon>
        <taxon>Arthropoda</taxon>
        <taxon>Hexapoda</taxon>
        <taxon>Insecta</taxon>
        <taxon>Pterygota</taxon>
        <taxon>Neoptera</taxon>
        <taxon>Paraneoptera</taxon>
        <taxon>Hemiptera</taxon>
        <taxon>Sternorrhyncha</taxon>
        <taxon>Psylloidea</taxon>
        <taxon>Psyllidae</taxon>
        <taxon>Psyllinae</taxon>
        <taxon>Cacopsylla</taxon>
    </lineage>
</organism>
<feature type="domain" description="HIT" evidence="10">
    <location>
        <begin position="51"/>
        <end position="160"/>
    </location>
</feature>
<dbReference type="GO" id="GO:0016787">
    <property type="term" value="F:hydrolase activity"/>
    <property type="evidence" value="ECO:0007669"/>
    <property type="project" value="UniProtKB-KW"/>
</dbReference>
<dbReference type="PANTHER" id="PTHR12486:SF5">
    <property type="entry name" value="ADENOSINE 5'-MONOPHOSPHORAMIDASE HINT3"/>
    <property type="match status" value="1"/>
</dbReference>
<evidence type="ECO:0000256" key="6">
    <source>
        <dbReference type="ARBA" id="ARBA00042361"/>
    </source>
</evidence>
<evidence type="ECO:0000256" key="3">
    <source>
        <dbReference type="ARBA" id="ARBA00024472"/>
    </source>
</evidence>
<dbReference type="InterPro" id="IPR036265">
    <property type="entry name" value="HIT-like_sf"/>
</dbReference>
<keyword evidence="1" id="KW-0547">Nucleotide-binding</keyword>
<dbReference type="AlphaFoldDB" id="A0A8D8LPC6"/>
<evidence type="ECO:0000256" key="1">
    <source>
        <dbReference type="ARBA" id="ARBA00022741"/>
    </source>
</evidence>
<dbReference type="InterPro" id="IPR001310">
    <property type="entry name" value="Histidine_triad_HIT"/>
</dbReference>
<name>A0A8D8LPC6_9HEMI</name>
<dbReference type="PANTHER" id="PTHR12486">
    <property type="entry name" value="APRATAXIN-RELATED"/>
    <property type="match status" value="1"/>
</dbReference>
<dbReference type="GO" id="GO:0000166">
    <property type="term" value="F:nucleotide binding"/>
    <property type="evidence" value="ECO:0007669"/>
    <property type="project" value="UniProtKB-KW"/>
</dbReference>
<dbReference type="PROSITE" id="PS51084">
    <property type="entry name" value="HIT_2"/>
    <property type="match status" value="1"/>
</dbReference>
<accession>A0A8D8LPC6</accession>
<evidence type="ECO:0000256" key="2">
    <source>
        <dbReference type="ARBA" id="ARBA00022801"/>
    </source>
</evidence>
<evidence type="ECO:0000256" key="7">
    <source>
        <dbReference type="PIRSR" id="PIRSR601310-1"/>
    </source>
</evidence>
<feature type="active site" description="Tele-AMP-histidine intermediate" evidence="7">
    <location>
        <position position="147"/>
    </location>
</feature>
<keyword evidence="2" id="KW-0378">Hydrolase</keyword>
<dbReference type="EMBL" id="HBUF01377360">
    <property type="protein sequence ID" value="CAG6728899.1"/>
    <property type="molecule type" value="Transcribed_RNA"/>
</dbReference>
<evidence type="ECO:0000313" key="11">
    <source>
        <dbReference type="EMBL" id="CAG6612313.1"/>
    </source>
</evidence>
<comment type="catalytic activity">
    <reaction evidence="3">
        <text>adenosine 5'-phosphoramidate + H2O = NH4(+) + AMP</text>
        <dbReference type="Rhea" id="RHEA:67916"/>
        <dbReference type="ChEBI" id="CHEBI:15377"/>
        <dbReference type="ChEBI" id="CHEBI:28938"/>
        <dbReference type="ChEBI" id="CHEBI:57890"/>
        <dbReference type="ChEBI" id="CHEBI:456215"/>
    </reaction>
</comment>
<dbReference type="SUPFAM" id="SSF54197">
    <property type="entry name" value="HIT-like"/>
    <property type="match status" value="1"/>
</dbReference>
<protein>
    <recommendedName>
        <fullName evidence="5">Adenosine 5'-monophosphoramidase HINT3</fullName>
    </recommendedName>
    <alternativeName>
        <fullName evidence="6">Histidine triad nucleotide-binding protein 3</fullName>
    </alternativeName>
</protein>